<evidence type="ECO:0000313" key="7">
    <source>
        <dbReference type="Proteomes" id="UP000697330"/>
    </source>
</evidence>
<dbReference type="AlphaFoldDB" id="A0A921GH02"/>
<sequence>MSDAASESVLVLVVEDDPAIANLVRTALESHGAQVSVAETAAGAIARAAELSPQVILLDLGLPDADGIEVVRRVRTWSQSLPIIVVSARAEDADKIGALDAGADDYLVKPFSVGELLARVRVALRRASHEPGPPESATFENGGLMIDYAAGIARVRGEELRLTAMEYRLLALLSRNADKVLTHQYLLERAWGEGQVGDLASLRVLMASLRKKLARAGADGLIQTHVGVGYRLLRSS</sequence>
<dbReference type="EMBL" id="DYWQ01000159">
    <property type="protein sequence ID" value="HJF46167.1"/>
    <property type="molecule type" value="Genomic_DNA"/>
</dbReference>
<dbReference type="Gene3D" id="6.10.250.690">
    <property type="match status" value="1"/>
</dbReference>
<comment type="caution">
    <text evidence="6">The sequence shown here is derived from an EMBL/GenBank/DDBJ whole genome shotgun (WGS) entry which is preliminary data.</text>
</comment>
<protein>
    <submittedName>
        <fullName evidence="6">Response regulator transcription factor</fullName>
    </submittedName>
</protein>
<feature type="modified residue" description="4-aspartylphosphate" evidence="2">
    <location>
        <position position="59"/>
    </location>
</feature>
<gene>
    <name evidence="6" type="ORF">K8U72_10395</name>
</gene>
<evidence type="ECO:0000259" key="5">
    <source>
        <dbReference type="PROSITE" id="PS51755"/>
    </source>
</evidence>
<dbReference type="InterPro" id="IPR036388">
    <property type="entry name" value="WH-like_DNA-bd_sf"/>
</dbReference>
<feature type="domain" description="Response regulatory" evidence="4">
    <location>
        <begin position="10"/>
        <end position="124"/>
    </location>
</feature>
<evidence type="ECO:0000256" key="3">
    <source>
        <dbReference type="PROSITE-ProRule" id="PRU01091"/>
    </source>
</evidence>
<dbReference type="GO" id="GO:0000976">
    <property type="term" value="F:transcription cis-regulatory region binding"/>
    <property type="evidence" value="ECO:0007669"/>
    <property type="project" value="TreeGrafter"/>
</dbReference>
<keyword evidence="1 3" id="KW-0238">DNA-binding</keyword>
<name>A0A921GH02_9ACTN</name>
<dbReference type="InterPro" id="IPR011006">
    <property type="entry name" value="CheY-like_superfamily"/>
</dbReference>
<dbReference type="PANTHER" id="PTHR48111:SF50">
    <property type="entry name" value="KDP OPERON TRANSCRIPTIONAL REGULATORY PROTEIN KDPE"/>
    <property type="match status" value="1"/>
</dbReference>
<feature type="domain" description="OmpR/PhoB-type" evidence="5">
    <location>
        <begin position="136"/>
        <end position="234"/>
    </location>
</feature>
<evidence type="ECO:0000256" key="1">
    <source>
        <dbReference type="ARBA" id="ARBA00023125"/>
    </source>
</evidence>
<dbReference type="Gene3D" id="1.10.10.10">
    <property type="entry name" value="Winged helix-like DNA-binding domain superfamily/Winged helix DNA-binding domain"/>
    <property type="match status" value="1"/>
</dbReference>
<dbReference type="GO" id="GO:0005829">
    <property type="term" value="C:cytosol"/>
    <property type="evidence" value="ECO:0007669"/>
    <property type="project" value="TreeGrafter"/>
</dbReference>
<dbReference type="OrthoDB" id="9775518at2"/>
<dbReference type="Proteomes" id="UP000697330">
    <property type="component" value="Unassembled WGS sequence"/>
</dbReference>
<dbReference type="PANTHER" id="PTHR48111">
    <property type="entry name" value="REGULATOR OF RPOS"/>
    <property type="match status" value="1"/>
</dbReference>
<dbReference type="InterPro" id="IPR001789">
    <property type="entry name" value="Sig_transdc_resp-reg_receiver"/>
</dbReference>
<dbReference type="InterPro" id="IPR016032">
    <property type="entry name" value="Sig_transdc_resp-reg_C-effctor"/>
</dbReference>
<evidence type="ECO:0000259" key="4">
    <source>
        <dbReference type="PROSITE" id="PS50110"/>
    </source>
</evidence>
<dbReference type="Pfam" id="PF00486">
    <property type="entry name" value="Trans_reg_C"/>
    <property type="match status" value="1"/>
</dbReference>
<dbReference type="SUPFAM" id="SSF52172">
    <property type="entry name" value="CheY-like"/>
    <property type="match status" value="1"/>
</dbReference>
<dbReference type="RefSeq" id="WP_075278771.1">
    <property type="nucleotide sequence ID" value="NZ_DYWQ01000159.1"/>
</dbReference>
<dbReference type="SMART" id="SM00448">
    <property type="entry name" value="REC"/>
    <property type="match status" value="1"/>
</dbReference>
<proteinExistence type="predicted"/>
<reference evidence="6" key="2">
    <citation type="submission" date="2021-09" db="EMBL/GenBank/DDBJ databases">
        <authorList>
            <person name="Gilroy R."/>
        </authorList>
    </citation>
    <scope>NUCLEOTIDE SEQUENCE</scope>
    <source>
        <strain evidence="6">CHK124-7917</strain>
    </source>
</reference>
<evidence type="ECO:0000256" key="2">
    <source>
        <dbReference type="PROSITE-ProRule" id="PRU00169"/>
    </source>
</evidence>
<reference evidence="6" key="1">
    <citation type="journal article" date="2021" name="PeerJ">
        <title>Extensive microbial diversity within the chicken gut microbiome revealed by metagenomics and culture.</title>
        <authorList>
            <person name="Gilroy R."/>
            <person name="Ravi A."/>
            <person name="Getino M."/>
            <person name="Pursley I."/>
            <person name="Horton D.L."/>
            <person name="Alikhan N.F."/>
            <person name="Baker D."/>
            <person name="Gharbi K."/>
            <person name="Hall N."/>
            <person name="Watson M."/>
            <person name="Adriaenssens E.M."/>
            <person name="Foster-Nyarko E."/>
            <person name="Jarju S."/>
            <person name="Secka A."/>
            <person name="Antonio M."/>
            <person name="Oren A."/>
            <person name="Chaudhuri R.R."/>
            <person name="La Ragione R."/>
            <person name="Hildebrand F."/>
            <person name="Pallen M.J."/>
        </authorList>
    </citation>
    <scope>NUCLEOTIDE SEQUENCE</scope>
    <source>
        <strain evidence="6">CHK124-7917</strain>
    </source>
</reference>
<dbReference type="InterPro" id="IPR039420">
    <property type="entry name" value="WalR-like"/>
</dbReference>
<dbReference type="CDD" id="cd00383">
    <property type="entry name" value="trans_reg_C"/>
    <property type="match status" value="1"/>
</dbReference>
<dbReference type="SUPFAM" id="SSF46894">
    <property type="entry name" value="C-terminal effector domain of the bipartite response regulators"/>
    <property type="match status" value="1"/>
</dbReference>
<dbReference type="GO" id="GO:0000156">
    <property type="term" value="F:phosphorelay response regulator activity"/>
    <property type="evidence" value="ECO:0007669"/>
    <property type="project" value="TreeGrafter"/>
</dbReference>
<dbReference type="GO" id="GO:0032993">
    <property type="term" value="C:protein-DNA complex"/>
    <property type="evidence" value="ECO:0007669"/>
    <property type="project" value="TreeGrafter"/>
</dbReference>
<keyword evidence="2" id="KW-0597">Phosphoprotein</keyword>
<dbReference type="PROSITE" id="PS51755">
    <property type="entry name" value="OMPR_PHOB"/>
    <property type="match status" value="1"/>
</dbReference>
<dbReference type="PROSITE" id="PS50110">
    <property type="entry name" value="RESPONSE_REGULATORY"/>
    <property type="match status" value="1"/>
</dbReference>
<dbReference type="Pfam" id="PF00072">
    <property type="entry name" value="Response_reg"/>
    <property type="match status" value="1"/>
</dbReference>
<accession>A0A921GH02</accession>
<feature type="DNA-binding region" description="OmpR/PhoB-type" evidence="3">
    <location>
        <begin position="136"/>
        <end position="234"/>
    </location>
</feature>
<evidence type="ECO:0000313" key="6">
    <source>
        <dbReference type="EMBL" id="HJF46167.1"/>
    </source>
</evidence>
<dbReference type="Gene3D" id="3.40.50.2300">
    <property type="match status" value="1"/>
</dbReference>
<organism evidence="6 7">
    <name type="scientific">Thermophilibacter provencensis</name>
    <dbReference type="NCBI Taxonomy" id="1852386"/>
    <lineage>
        <taxon>Bacteria</taxon>
        <taxon>Bacillati</taxon>
        <taxon>Actinomycetota</taxon>
        <taxon>Coriobacteriia</taxon>
        <taxon>Coriobacteriales</taxon>
        <taxon>Atopobiaceae</taxon>
        <taxon>Thermophilibacter</taxon>
    </lineage>
</organism>
<dbReference type="InterPro" id="IPR001867">
    <property type="entry name" value="OmpR/PhoB-type_DNA-bd"/>
</dbReference>
<dbReference type="SMART" id="SM00862">
    <property type="entry name" value="Trans_reg_C"/>
    <property type="match status" value="1"/>
</dbReference>
<dbReference type="GO" id="GO:0006355">
    <property type="term" value="P:regulation of DNA-templated transcription"/>
    <property type="evidence" value="ECO:0007669"/>
    <property type="project" value="InterPro"/>
</dbReference>